<protein>
    <submittedName>
        <fullName evidence="2">Alpha/beta fold hydrolase</fullName>
    </submittedName>
</protein>
<evidence type="ECO:0000313" key="2">
    <source>
        <dbReference type="EMBL" id="GAA4346590.1"/>
    </source>
</evidence>
<dbReference type="SUPFAM" id="SSF53474">
    <property type="entry name" value="alpha/beta-Hydrolases"/>
    <property type="match status" value="1"/>
</dbReference>
<dbReference type="InterPro" id="IPR017208">
    <property type="entry name" value="UCP037442_abhydr"/>
</dbReference>
<dbReference type="Gene3D" id="3.40.50.1820">
    <property type="entry name" value="alpha/beta hydrolase"/>
    <property type="match status" value="1"/>
</dbReference>
<dbReference type="InterPro" id="IPR022742">
    <property type="entry name" value="Hydrolase_4"/>
</dbReference>
<dbReference type="EMBL" id="BAABFU010000001">
    <property type="protein sequence ID" value="GAA4346590.1"/>
    <property type="molecule type" value="Genomic_DNA"/>
</dbReference>
<keyword evidence="3" id="KW-1185">Reference proteome</keyword>
<dbReference type="Proteomes" id="UP001501294">
    <property type="component" value="Unassembled WGS sequence"/>
</dbReference>
<sequence length="295" mass="33199">MGFKVSETSFKADDGYELHGAIYTAINHHPQNTAKVDRVLIIGSAFGVPYQYYKHIAGFLAKQGITVLTFDYRGISHSKHGNMPTSEILMQHWGQQDLEAAIQFVQKQYQPEQLYYLGHSAGGQIIGLAPSSNQLDKIVIAASGVGAWRLWPGLQKYALAAIWYLVFPIVMSLQFGDVFKSRFLGPIPVPKNAVKQWLTWARSKDYLFTPEHGLDLSGYTKIEADIMGITITDDWYAPKEARDGLLKHYMKAKKAVIDVSPQSLELKSIGHFGLFKKKKEIEHGIWQPIVNFLTD</sequence>
<dbReference type="RefSeq" id="WP_223576866.1">
    <property type="nucleotide sequence ID" value="NZ_BAABFU010000001.1"/>
</dbReference>
<organism evidence="2 3">
    <name type="scientific">Kangiella taiwanensis</name>
    <dbReference type="NCBI Taxonomy" id="1079179"/>
    <lineage>
        <taxon>Bacteria</taxon>
        <taxon>Pseudomonadati</taxon>
        <taxon>Pseudomonadota</taxon>
        <taxon>Gammaproteobacteria</taxon>
        <taxon>Kangiellales</taxon>
        <taxon>Kangiellaceae</taxon>
        <taxon>Kangiella</taxon>
    </lineage>
</organism>
<dbReference type="GO" id="GO:0016787">
    <property type="term" value="F:hydrolase activity"/>
    <property type="evidence" value="ECO:0007669"/>
    <property type="project" value="UniProtKB-KW"/>
</dbReference>
<feature type="domain" description="Serine aminopeptidase S33" evidence="1">
    <location>
        <begin position="37"/>
        <end position="150"/>
    </location>
</feature>
<evidence type="ECO:0000259" key="1">
    <source>
        <dbReference type="Pfam" id="PF12146"/>
    </source>
</evidence>
<dbReference type="PIRSF" id="PIRSF037442">
    <property type="entry name" value="UCP037442_abhydr"/>
    <property type="match status" value="1"/>
</dbReference>
<gene>
    <name evidence="2" type="ORF">GCM10023150_08150</name>
</gene>
<name>A0ABP8HX33_9GAMM</name>
<dbReference type="InterPro" id="IPR029058">
    <property type="entry name" value="AB_hydrolase_fold"/>
</dbReference>
<keyword evidence="2" id="KW-0378">Hydrolase</keyword>
<dbReference type="Pfam" id="PF12146">
    <property type="entry name" value="Hydrolase_4"/>
    <property type="match status" value="1"/>
</dbReference>
<evidence type="ECO:0000313" key="3">
    <source>
        <dbReference type="Proteomes" id="UP001501294"/>
    </source>
</evidence>
<reference evidence="3" key="1">
    <citation type="journal article" date="2019" name="Int. J. Syst. Evol. Microbiol.">
        <title>The Global Catalogue of Microorganisms (GCM) 10K type strain sequencing project: providing services to taxonomists for standard genome sequencing and annotation.</title>
        <authorList>
            <consortium name="The Broad Institute Genomics Platform"/>
            <consortium name="The Broad Institute Genome Sequencing Center for Infectious Disease"/>
            <person name="Wu L."/>
            <person name="Ma J."/>
        </authorList>
    </citation>
    <scope>NUCLEOTIDE SEQUENCE [LARGE SCALE GENOMIC DNA]</scope>
    <source>
        <strain evidence="3">JCM 17727</strain>
    </source>
</reference>
<proteinExistence type="predicted"/>
<comment type="caution">
    <text evidence="2">The sequence shown here is derived from an EMBL/GenBank/DDBJ whole genome shotgun (WGS) entry which is preliminary data.</text>
</comment>
<accession>A0ABP8HX33</accession>